<dbReference type="EMBL" id="QZAB01000107">
    <property type="protein sequence ID" value="RQD90769.1"/>
    <property type="molecule type" value="Genomic_DNA"/>
</dbReference>
<proteinExistence type="predicted"/>
<dbReference type="InterPro" id="IPR051818">
    <property type="entry name" value="TPP_dependent_decarboxylase"/>
</dbReference>
<dbReference type="InterPro" id="IPR029061">
    <property type="entry name" value="THDP-binding"/>
</dbReference>
<dbReference type="EC" id="4.1.1.79" evidence="5"/>
<dbReference type="InterPro" id="IPR000399">
    <property type="entry name" value="TPP-bd_CS"/>
</dbReference>
<evidence type="ECO:0000256" key="3">
    <source>
        <dbReference type="ARBA" id="ARBA00023052"/>
    </source>
</evidence>
<dbReference type="GO" id="GO:0000287">
    <property type="term" value="F:magnesium ion binding"/>
    <property type="evidence" value="ECO:0007669"/>
    <property type="project" value="InterPro"/>
</dbReference>
<comment type="catalytic activity">
    <reaction evidence="6">
        <text>3-sulfopyruvate + H(+) = sulfoacetaldehyde + CO2</text>
        <dbReference type="Rhea" id="RHEA:20948"/>
        <dbReference type="ChEBI" id="CHEBI:15378"/>
        <dbReference type="ChEBI" id="CHEBI:16526"/>
        <dbReference type="ChEBI" id="CHEBI:57940"/>
        <dbReference type="ChEBI" id="CHEBI:58246"/>
        <dbReference type="EC" id="4.1.1.79"/>
    </reaction>
</comment>
<dbReference type="GO" id="GO:0019295">
    <property type="term" value="P:coenzyme M biosynthetic process"/>
    <property type="evidence" value="ECO:0007669"/>
    <property type="project" value="UniProtKB-KW"/>
</dbReference>
<reference evidence="8 9" key="1">
    <citation type="submission" date="2018-08" db="EMBL/GenBank/DDBJ databases">
        <title>The metabolism and importance of syntrophic acetate oxidation coupled to methane or sulfide production in haloalkaline environments.</title>
        <authorList>
            <person name="Timmers P.H.A."/>
            <person name="Vavourakis C.D."/>
            <person name="Sorokin D.Y."/>
            <person name="Sinninghe Damste J.S."/>
            <person name="Muyzer G."/>
            <person name="Stams A.J.M."/>
            <person name="Plugge C.M."/>
        </authorList>
    </citation>
    <scope>NUCLEOTIDE SEQUENCE [LARGE SCALE GENOMIC DNA]</scope>
    <source>
        <strain evidence="8">MSAO_Arc3</strain>
    </source>
</reference>
<evidence type="ECO:0000256" key="4">
    <source>
        <dbReference type="ARBA" id="ARBA00023239"/>
    </source>
</evidence>
<evidence type="ECO:0000256" key="5">
    <source>
        <dbReference type="ARBA" id="ARBA00038875"/>
    </source>
</evidence>
<evidence type="ECO:0000313" key="8">
    <source>
        <dbReference type="EMBL" id="RQD90769.1"/>
    </source>
</evidence>
<sequence>MRRIDAIKEIASFAKKENALLISNIGVPSKELYYVSDTPQNFYMLGSMGLVSSIGLGLSLAKPDRKVISIDGDGSILMNLGSLTTIASTQPSNYVLVIIDNGSYGSTGDQPTATSHYSNIATIAKGAGNCRVHEVNEKNE</sequence>
<keyword evidence="1" id="KW-0174">Coenzyme M biosynthesis</keyword>
<evidence type="ECO:0000256" key="1">
    <source>
        <dbReference type="ARBA" id="ARBA00022545"/>
    </source>
</evidence>
<dbReference type="Proteomes" id="UP000284763">
    <property type="component" value="Unassembled WGS sequence"/>
</dbReference>
<organism evidence="8 9">
    <name type="scientific">Methanosalsum natronophilum</name>
    <dbReference type="NCBI Taxonomy" id="768733"/>
    <lineage>
        <taxon>Archaea</taxon>
        <taxon>Methanobacteriati</taxon>
        <taxon>Methanobacteriota</taxon>
        <taxon>Stenosarchaea group</taxon>
        <taxon>Methanomicrobia</taxon>
        <taxon>Methanosarcinales</taxon>
        <taxon>Methanosarcinaceae</taxon>
        <taxon>Methanosalsum</taxon>
    </lineage>
</organism>
<dbReference type="InterPro" id="IPR011766">
    <property type="entry name" value="TPP_enzyme_TPP-bd"/>
</dbReference>
<keyword evidence="2" id="KW-0210">Decarboxylase</keyword>
<dbReference type="SUPFAM" id="SSF52518">
    <property type="entry name" value="Thiamin diphosphate-binding fold (THDP-binding)"/>
    <property type="match status" value="1"/>
</dbReference>
<dbReference type="PANTHER" id="PTHR42818:SF1">
    <property type="entry name" value="SULFOPYRUVATE DECARBOXYLASE"/>
    <property type="match status" value="1"/>
</dbReference>
<dbReference type="Pfam" id="PF02775">
    <property type="entry name" value="TPP_enzyme_C"/>
    <property type="match status" value="1"/>
</dbReference>
<feature type="domain" description="Thiamine pyrophosphate enzyme TPP-binding" evidence="7">
    <location>
        <begin position="37"/>
        <end position="118"/>
    </location>
</feature>
<name>A0A3R7VV05_9EURY</name>
<keyword evidence="4" id="KW-0456">Lyase</keyword>
<evidence type="ECO:0000256" key="2">
    <source>
        <dbReference type="ARBA" id="ARBA00022793"/>
    </source>
</evidence>
<dbReference type="PROSITE" id="PS00187">
    <property type="entry name" value="TPP_ENZYMES"/>
    <property type="match status" value="1"/>
</dbReference>
<dbReference type="AlphaFoldDB" id="A0A3R7VV05"/>
<keyword evidence="8" id="KW-0670">Pyruvate</keyword>
<evidence type="ECO:0000313" key="9">
    <source>
        <dbReference type="Proteomes" id="UP000284763"/>
    </source>
</evidence>
<dbReference type="GO" id="GO:0030976">
    <property type="term" value="F:thiamine pyrophosphate binding"/>
    <property type="evidence" value="ECO:0007669"/>
    <property type="project" value="InterPro"/>
</dbReference>
<evidence type="ECO:0000259" key="7">
    <source>
        <dbReference type="Pfam" id="PF02775"/>
    </source>
</evidence>
<dbReference type="Gene3D" id="3.40.50.970">
    <property type="match status" value="1"/>
</dbReference>
<evidence type="ECO:0000256" key="6">
    <source>
        <dbReference type="ARBA" id="ARBA00048551"/>
    </source>
</evidence>
<protein>
    <recommendedName>
        <fullName evidence="5">sulfopyruvate decarboxylase</fullName>
        <ecNumber evidence="5">4.1.1.79</ecNumber>
    </recommendedName>
</protein>
<comment type="caution">
    <text evidence="8">The sequence shown here is derived from an EMBL/GenBank/DDBJ whole genome shotgun (WGS) entry which is preliminary data.</text>
</comment>
<accession>A0A3R7VV05</accession>
<dbReference type="PANTHER" id="PTHR42818">
    <property type="entry name" value="SULFOPYRUVATE DECARBOXYLASE SUBUNIT ALPHA"/>
    <property type="match status" value="1"/>
</dbReference>
<dbReference type="GO" id="GO:0050545">
    <property type="term" value="F:sulfopyruvate decarboxylase activity"/>
    <property type="evidence" value="ECO:0007669"/>
    <property type="project" value="UniProtKB-EC"/>
</dbReference>
<feature type="non-terminal residue" evidence="8">
    <location>
        <position position="140"/>
    </location>
</feature>
<keyword evidence="3" id="KW-0786">Thiamine pyrophosphate</keyword>
<gene>
    <name evidence="8" type="ORF">D5R95_01575</name>
</gene>